<comment type="subcellular location">
    <subcellularLocation>
        <location evidence="1">Golgi apparatus membrane</location>
        <topology evidence="1">Single-pass type II membrane protein</topology>
    </subcellularLocation>
</comment>
<dbReference type="HOGENOM" id="CLU_016869_3_0_1"/>
<organism evidence="10">
    <name type="scientific">Oryza punctata</name>
    <name type="common">Red rice</name>
    <dbReference type="NCBI Taxonomy" id="4537"/>
    <lineage>
        <taxon>Eukaryota</taxon>
        <taxon>Viridiplantae</taxon>
        <taxon>Streptophyta</taxon>
        <taxon>Embryophyta</taxon>
        <taxon>Tracheophyta</taxon>
        <taxon>Spermatophyta</taxon>
        <taxon>Magnoliopsida</taxon>
        <taxon>Liliopsida</taxon>
        <taxon>Poales</taxon>
        <taxon>Poaceae</taxon>
        <taxon>BOP clade</taxon>
        <taxon>Oryzoideae</taxon>
        <taxon>Oryzeae</taxon>
        <taxon>Oryzinae</taxon>
        <taxon>Oryza</taxon>
    </lineage>
</organism>
<name>A0A0E0JDE3_ORYPU</name>
<evidence type="ECO:0000256" key="2">
    <source>
        <dbReference type="ARBA" id="ARBA00004881"/>
    </source>
</evidence>
<proteinExistence type="predicted"/>
<sequence length="491" mass="54299">MGSEVKPAKHGLRRHLNSGFVAGFLLVLLTYVIVSQQFAMETPTAVTSTARRIDENESVTKAPVETEKTEQEWQRAKDTSGAVSTEELSKSDSANAKAIDNDKVVCSSNGFYSDTCDVDGDVRINGTALSVTLVPASRRSSERREWKIQPYPRRTVSGIAEVTVTQQEEQAAPACTVTHGVPAVVFALGGLTGNYWHDFSDVLVPLFVASRQYGGEVQFLVSNIQPWWLGKYKAIVRRLSRYDAVDLDHDTDVRCFRRVTVGLRMHKEFSVKPELAPGGQRLTMADFAAFLRDTYALPRAVAASVSQSSPEKRPRLVVIRRGHYRKIVNMDEVVRAAEAAGFEAVVMSPRFDEAVEEVARKVNAFDAMVGVHGAGLTNAVFLPAGAVVIQVVPYGRLERMAKADFGEPVADMGHRYMEYSIAADESTLLEMLGPEHQVVKDPEAVHRSGWDKVAEYYLGKQDVRINVGRFAATLAEAFDHLRARIDHNQRS</sequence>
<evidence type="ECO:0000256" key="4">
    <source>
        <dbReference type="ARBA" id="ARBA00022679"/>
    </source>
</evidence>
<evidence type="ECO:0000313" key="11">
    <source>
        <dbReference type="Proteomes" id="UP000026962"/>
    </source>
</evidence>
<reference evidence="10" key="1">
    <citation type="submission" date="2015-04" db="UniProtKB">
        <authorList>
            <consortium name="EnsemblPlants"/>
        </authorList>
    </citation>
    <scope>IDENTIFICATION</scope>
</reference>
<keyword evidence="5" id="KW-0333">Golgi apparatus</keyword>
<feature type="region of interest" description="Disordered" evidence="7">
    <location>
        <begin position="57"/>
        <end position="93"/>
    </location>
</feature>
<evidence type="ECO:0000256" key="7">
    <source>
        <dbReference type="SAM" id="MobiDB-lite"/>
    </source>
</evidence>
<reference evidence="10" key="2">
    <citation type="submission" date="2018-05" db="EMBL/GenBank/DDBJ databases">
        <title>OpunRS2 (Oryza punctata Reference Sequence Version 2).</title>
        <authorList>
            <person name="Zhang J."/>
            <person name="Kudrna D."/>
            <person name="Lee S."/>
            <person name="Talag J."/>
            <person name="Welchert J."/>
            <person name="Wing R.A."/>
        </authorList>
    </citation>
    <scope>NUCLEOTIDE SEQUENCE [LARGE SCALE GENOMIC DNA]</scope>
</reference>
<comment type="pathway">
    <text evidence="2">Glycan metabolism.</text>
</comment>
<dbReference type="PANTHER" id="PTHR20961">
    <property type="entry name" value="GLYCOSYLTRANSFERASE"/>
    <property type="match status" value="1"/>
</dbReference>
<dbReference type="AlphaFoldDB" id="A0A0E0JDE3"/>
<feature type="compositionally biased region" description="Basic and acidic residues" evidence="7">
    <location>
        <begin position="64"/>
        <end position="78"/>
    </location>
</feature>
<evidence type="ECO:0000256" key="5">
    <source>
        <dbReference type="ARBA" id="ARBA00023034"/>
    </source>
</evidence>
<feature type="domain" description="Glycosyltransferase 61 catalytic" evidence="9">
    <location>
        <begin position="293"/>
        <end position="389"/>
    </location>
</feature>
<keyword evidence="8" id="KW-0472">Membrane</keyword>
<dbReference type="Gramene" id="OPUNC01G01100.1">
    <property type="protein sequence ID" value="OPUNC01G01100.1"/>
    <property type="gene ID" value="OPUNC01G01100"/>
</dbReference>
<dbReference type="GO" id="GO:0000139">
    <property type="term" value="C:Golgi membrane"/>
    <property type="evidence" value="ECO:0007669"/>
    <property type="project" value="UniProtKB-SubCell"/>
</dbReference>
<keyword evidence="8" id="KW-0812">Transmembrane</keyword>
<keyword evidence="8" id="KW-1133">Transmembrane helix</keyword>
<feature type="transmembrane region" description="Helical" evidence="8">
    <location>
        <begin position="16"/>
        <end position="34"/>
    </location>
</feature>
<dbReference type="PANTHER" id="PTHR20961:SF13">
    <property type="entry name" value="OS01G0119000 PROTEIN"/>
    <property type="match status" value="1"/>
</dbReference>
<dbReference type="InterPro" id="IPR049625">
    <property type="entry name" value="Glyco_transf_61_cat"/>
</dbReference>
<evidence type="ECO:0000313" key="10">
    <source>
        <dbReference type="EnsemblPlants" id="OPUNC01G01100.1"/>
    </source>
</evidence>
<keyword evidence="6" id="KW-0325">Glycoprotein</keyword>
<protein>
    <recommendedName>
        <fullName evidence="9">Glycosyltransferase 61 catalytic domain-containing protein</fullName>
    </recommendedName>
</protein>
<dbReference type="EnsemblPlants" id="OPUNC01G01100.1">
    <property type="protein sequence ID" value="OPUNC01G01100.1"/>
    <property type="gene ID" value="OPUNC01G01100"/>
</dbReference>
<keyword evidence="4" id="KW-0808">Transferase</keyword>
<dbReference type="Pfam" id="PF04577">
    <property type="entry name" value="Glyco_transf_61"/>
    <property type="match status" value="1"/>
</dbReference>
<evidence type="ECO:0000259" key="9">
    <source>
        <dbReference type="Pfam" id="PF04577"/>
    </source>
</evidence>
<keyword evidence="11" id="KW-1185">Reference proteome</keyword>
<evidence type="ECO:0000256" key="8">
    <source>
        <dbReference type="SAM" id="Phobius"/>
    </source>
</evidence>
<dbReference type="OMA" id="THRVPGI"/>
<dbReference type="GO" id="GO:0016763">
    <property type="term" value="F:pentosyltransferase activity"/>
    <property type="evidence" value="ECO:0007669"/>
    <property type="project" value="UniProtKB-ARBA"/>
</dbReference>
<keyword evidence="3" id="KW-0328">Glycosyltransferase</keyword>
<evidence type="ECO:0000256" key="1">
    <source>
        <dbReference type="ARBA" id="ARBA00004323"/>
    </source>
</evidence>
<evidence type="ECO:0000256" key="3">
    <source>
        <dbReference type="ARBA" id="ARBA00022676"/>
    </source>
</evidence>
<dbReference type="Proteomes" id="UP000026962">
    <property type="component" value="Chromosome 1"/>
</dbReference>
<accession>A0A0E0JDE3</accession>
<dbReference type="InterPro" id="IPR007657">
    <property type="entry name" value="Glycosyltransferase_61"/>
</dbReference>
<evidence type="ECO:0000256" key="6">
    <source>
        <dbReference type="ARBA" id="ARBA00023180"/>
    </source>
</evidence>
<dbReference type="eggNOG" id="KOG4698">
    <property type="taxonomic scope" value="Eukaryota"/>
</dbReference>